<accession>A0AAQ3KZA0</accession>
<evidence type="ECO:0000256" key="1">
    <source>
        <dbReference type="SAM" id="Phobius"/>
    </source>
</evidence>
<dbReference type="PANTHER" id="PTHR31168">
    <property type="entry name" value="OS02G0292800 PROTEIN"/>
    <property type="match status" value="1"/>
</dbReference>
<evidence type="ECO:0000313" key="3">
    <source>
        <dbReference type="Proteomes" id="UP001327560"/>
    </source>
</evidence>
<dbReference type="Pfam" id="PF04654">
    <property type="entry name" value="DUF599"/>
    <property type="match status" value="1"/>
</dbReference>
<dbReference type="Proteomes" id="UP001327560">
    <property type="component" value="Chromosome 8"/>
</dbReference>
<gene>
    <name evidence="2" type="ORF">Cni_G26347</name>
</gene>
<protein>
    <submittedName>
        <fullName evidence="2">Uncharacterized protein</fullName>
    </submittedName>
</protein>
<name>A0AAQ3KZA0_9LILI</name>
<dbReference type="EMBL" id="CP136897">
    <property type="protein sequence ID" value="WOL17554.1"/>
    <property type="molecule type" value="Genomic_DNA"/>
</dbReference>
<evidence type="ECO:0000313" key="2">
    <source>
        <dbReference type="EMBL" id="WOL17554.1"/>
    </source>
</evidence>
<feature type="transmembrane region" description="Helical" evidence="1">
    <location>
        <begin position="76"/>
        <end position="103"/>
    </location>
</feature>
<keyword evidence="3" id="KW-1185">Reference proteome</keyword>
<organism evidence="2 3">
    <name type="scientific">Canna indica</name>
    <name type="common">Indian-shot</name>
    <dbReference type="NCBI Taxonomy" id="4628"/>
    <lineage>
        <taxon>Eukaryota</taxon>
        <taxon>Viridiplantae</taxon>
        <taxon>Streptophyta</taxon>
        <taxon>Embryophyta</taxon>
        <taxon>Tracheophyta</taxon>
        <taxon>Spermatophyta</taxon>
        <taxon>Magnoliopsida</taxon>
        <taxon>Liliopsida</taxon>
        <taxon>Zingiberales</taxon>
        <taxon>Cannaceae</taxon>
        <taxon>Canna</taxon>
    </lineage>
</organism>
<dbReference type="InterPro" id="IPR006747">
    <property type="entry name" value="DUF599"/>
</dbReference>
<keyword evidence="1" id="KW-0812">Transmembrane</keyword>
<keyword evidence="1" id="KW-0472">Membrane</keyword>
<reference evidence="2 3" key="1">
    <citation type="submission" date="2023-10" db="EMBL/GenBank/DDBJ databases">
        <title>Chromosome-scale genome assembly provides insights into flower coloration mechanisms of Canna indica.</title>
        <authorList>
            <person name="Li C."/>
        </authorList>
    </citation>
    <scope>NUCLEOTIDE SEQUENCE [LARGE SCALE GENOMIC DNA]</scope>
    <source>
        <tissue evidence="2">Flower</tissue>
    </source>
</reference>
<dbReference type="PANTHER" id="PTHR31168:SF19">
    <property type="entry name" value="OS01G0683700 PROTEIN"/>
    <property type="match status" value="1"/>
</dbReference>
<dbReference type="AlphaFoldDB" id="A0AAQ3KZA0"/>
<keyword evidence="1" id="KW-1133">Transmembrane helix</keyword>
<feature type="transmembrane region" description="Helical" evidence="1">
    <location>
        <begin position="338"/>
        <end position="357"/>
    </location>
</feature>
<feature type="transmembrane region" description="Helical" evidence="1">
    <location>
        <begin position="6"/>
        <end position="27"/>
    </location>
</feature>
<feature type="transmembrane region" description="Helical" evidence="1">
    <location>
        <begin position="109"/>
        <end position="128"/>
    </location>
</feature>
<feature type="transmembrane region" description="Helical" evidence="1">
    <location>
        <begin position="188"/>
        <end position="218"/>
    </location>
</feature>
<proteinExistence type="predicted"/>
<sequence>MEERYLDLVMVPLGLLLLGVYHCWLLFTILKYPDRTVIGLNAQVRRRWVQLMMADSIKNGVLAVQTIRNNIMASTVLATTAITLASLITVFVSASTTSSVFVYGNTSSVAYSIKYFAISLCFLLAFLCNVQSIRYYAHVSFLVTHPTSTSIVVVNDSSSVSEAHVTVEYVARSLNRGSYFWSLGLRAFYISFTLFLWIFGPIPMLASSVVMCCILFFLDTTTEITRALHLAWHHHHAKEDDITNTMSLVTKLMELIAAQTNVIERKEEQKQEDVTSMVVQLFVRVDNLADGRASFFAPYSDSTLTLHVRHATVVDALEKKLTLFAFHLALLEKSASGLGMLAFVWAIVLLLGGFAIMLEPKDFVFITIVLVTESTRIFSRSHELSW</sequence>